<keyword evidence="3" id="KW-0436">Ligase</keyword>
<organism evidence="3 4">
    <name type="scientific">Caulobacter ginsengisoli</name>
    <dbReference type="NCBI Taxonomy" id="400775"/>
    <lineage>
        <taxon>Bacteria</taxon>
        <taxon>Pseudomonadati</taxon>
        <taxon>Pseudomonadota</taxon>
        <taxon>Alphaproteobacteria</taxon>
        <taxon>Caulobacterales</taxon>
        <taxon>Caulobacteraceae</taxon>
        <taxon>Caulobacter</taxon>
    </lineage>
</organism>
<reference evidence="3 4" key="1">
    <citation type="submission" date="2023-07" db="EMBL/GenBank/DDBJ databases">
        <title>Genomic Encyclopedia of Type Strains, Phase IV (KMG-IV): sequencing the most valuable type-strain genomes for metagenomic binning, comparative biology and taxonomic classification.</title>
        <authorList>
            <person name="Goeker M."/>
        </authorList>
    </citation>
    <scope>NUCLEOTIDE SEQUENCE [LARGE SCALE GENOMIC DNA]</scope>
    <source>
        <strain evidence="3 4">DSM 18695</strain>
    </source>
</reference>
<dbReference type="Proteomes" id="UP001228905">
    <property type="component" value="Unassembled WGS sequence"/>
</dbReference>
<feature type="domain" description="AMP-dependent synthetase/ligase" evidence="1">
    <location>
        <begin position="14"/>
        <end position="381"/>
    </location>
</feature>
<dbReference type="InterPro" id="IPR000873">
    <property type="entry name" value="AMP-dep_synth/lig_dom"/>
</dbReference>
<feature type="domain" description="AMP-binding enzyme C-terminal" evidence="2">
    <location>
        <begin position="429"/>
        <end position="504"/>
    </location>
</feature>
<evidence type="ECO:0000259" key="1">
    <source>
        <dbReference type="Pfam" id="PF00501"/>
    </source>
</evidence>
<dbReference type="EMBL" id="JAUSVS010000005">
    <property type="protein sequence ID" value="MDQ0465033.1"/>
    <property type="molecule type" value="Genomic_DNA"/>
</dbReference>
<dbReference type="Pfam" id="PF00501">
    <property type="entry name" value="AMP-binding"/>
    <property type="match status" value="1"/>
</dbReference>
<dbReference type="Pfam" id="PF13193">
    <property type="entry name" value="AMP-binding_C"/>
    <property type="match status" value="1"/>
</dbReference>
<name>A0ABU0ISQ0_9CAUL</name>
<protein>
    <submittedName>
        <fullName evidence="3">Fatty-acyl-CoA synthase</fullName>
        <ecNumber evidence="3">6.2.1.-</ecNumber>
    </submittedName>
</protein>
<dbReference type="InterPro" id="IPR020845">
    <property type="entry name" value="AMP-binding_CS"/>
</dbReference>
<proteinExistence type="predicted"/>
<dbReference type="InterPro" id="IPR050237">
    <property type="entry name" value="ATP-dep_AMP-bd_enzyme"/>
</dbReference>
<sequence length="526" mass="55494">MQSYALTVDKFLDHAAKWSGDRQIVTADSGAIGYAGLRERANRMSGALAALGLKFGDRIATLAWNTQHHLETYYAAMGAGLVCHTLNPRLTAAHLAAMVNEAEDRVLAVASTLGPLLAELVPLCPGLEHVILMDGGAPDSLYLDGPQIWAYEALLASHGAPAVWGGFPEETPAGLCYTSGTTGSPKGVLYTHRSNYLHTLRALQADAMGLTGADSLLVAVPMFHANGWGLPFAAPAVGAKLVLPGRNADGASLARLMAEEGVTMAAGVQTVWLGVLDHLDATGGELPALKRILIGGSACPDALIRRMEDRLGVQVQTSWGMTELSPLGTIAPFGASSRASGRPPMGLDLRLTDADNTPLPEQRGVVGHLKVRGHSVVDRYFKAAADALDAEGWFDTGDLASIDETGALTLCGRSKDLIKSGGEWINPAEIEAIVGAHPTVGQVAVIAREDPKWGERPVLIVEPCPGQSIDARALVDSLRGKVADWWLPDQVVQLAAMPLAATGKIDKNRLRADYVSGEMVTQGVTR</sequence>
<evidence type="ECO:0000313" key="4">
    <source>
        <dbReference type="Proteomes" id="UP001228905"/>
    </source>
</evidence>
<dbReference type="Gene3D" id="3.30.300.30">
    <property type="match status" value="1"/>
</dbReference>
<dbReference type="InterPro" id="IPR045851">
    <property type="entry name" value="AMP-bd_C_sf"/>
</dbReference>
<dbReference type="PANTHER" id="PTHR43767">
    <property type="entry name" value="LONG-CHAIN-FATTY-ACID--COA LIGASE"/>
    <property type="match status" value="1"/>
</dbReference>
<dbReference type="RefSeq" id="WP_307350116.1">
    <property type="nucleotide sequence ID" value="NZ_JAUSVS010000005.1"/>
</dbReference>
<dbReference type="InterPro" id="IPR025110">
    <property type="entry name" value="AMP-bd_C"/>
</dbReference>
<dbReference type="GO" id="GO:0016874">
    <property type="term" value="F:ligase activity"/>
    <property type="evidence" value="ECO:0007669"/>
    <property type="project" value="UniProtKB-KW"/>
</dbReference>
<dbReference type="InterPro" id="IPR042099">
    <property type="entry name" value="ANL_N_sf"/>
</dbReference>
<comment type="caution">
    <text evidence="3">The sequence shown here is derived from an EMBL/GenBank/DDBJ whole genome shotgun (WGS) entry which is preliminary data.</text>
</comment>
<dbReference type="PROSITE" id="PS00455">
    <property type="entry name" value="AMP_BINDING"/>
    <property type="match status" value="1"/>
</dbReference>
<dbReference type="SUPFAM" id="SSF56801">
    <property type="entry name" value="Acetyl-CoA synthetase-like"/>
    <property type="match status" value="1"/>
</dbReference>
<accession>A0ABU0ISQ0</accession>
<dbReference type="EC" id="6.2.1.-" evidence="3"/>
<dbReference type="Gene3D" id="3.40.50.12780">
    <property type="entry name" value="N-terminal domain of ligase-like"/>
    <property type="match status" value="1"/>
</dbReference>
<dbReference type="PANTHER" id="PTHR43767:SF11">
    <property type="entry name" value="MEDIUM-CHAIN-FATTY-ACID--COA LIGASE"/>
    <property type="match status" value="1"/>
</dbReference>
<gene>
    <name evidence="3" type="ORF">QO010_002817</name>
</gene>
<keyword evidence="4" id="KW-1185">Reference proteome</keyword>
<evidence type="ECO:0000259" key="2">
    <source>
        <dbReference type="Pfam" id="PF13193"/>
    </source>
</evidence>
<evidence type="ECO:0000313" key="3">
    <source>
        <dbReference type="EMBL" id="MDQ0465033.1"/>
    </source>
</evidence>